<proteinExistence type="inferred from homology"/>
<protein>
    <recommendedName>
        <fullName evidence="4">Type I restriction modification DNA specificity domain-containing protein</fullName>
    </recommendedName>
</protein>
<dbReference type="CDD" id="cd17253">
    <property type="entry name" value="RMtype1_S_Eco933I-TRD2-CR2_like"/>
    <property type="match status" value="1"/>
</dbReference>
<dbReference type="EMBL" id="CP049838">
    <property type="protein sequence ID" value="QJT03826.1"/>
    <property type="molecule type" value="Genomic_DNA"/>
</dbReference>
<dbReference type="InterPro" id="IPR044946">
    <property type="entry name" value="Restrct_endonuc_typeI_TRD_sf"/>
</dbReference>
<keyword evidence="3" id="KW-0238">DNA-binding</keyword>
<dbReference type="RefSeq" id="WP_171399229.1">
    <property type="nucleotide sequence ID" value="NZ_CP049838.1"/>
</dbReference>
<dbReference type="PANTHER" id="PTHR30408:SF12">
    <property type="entry name" value="TYPE I RESTRICTION ENZYME MJAVIII SPECIFICITY SUBUNIT"/>
    <property type="match status" value="1"/>
</dbReference>
<evidence type="ECO:0000313" key="5">
    <source>
        <dbReference type="EMBL" id="QJT03826.1"/>
    </source>
</evidence>
<keyword evidence="6" id="KW-1185">Reference proteome</keyword>
<dbReference type="Proteomes" id="UP000502665">
    <property type="component" value="Chromosome"/>
</dbReference>
<comment type="similarity">
    <text evidence="1">Belongs to the type-I restriction system S methylase family.</text>
</comment>
<dbReference type="GO" id="GO:0009307">
    <property type="term" value="P:DNA restriction-modification system"/>
    <property type="evidence" value="ECO:0007669"/>
    <property type="project" value="UniProtKB-KW"/>
</dbReference>
<reference evidence="5" key="1">
    <citation type="submission" date="2020-03" db="EMBL/GenBank/DDBJ databases">
        <title>Molecular networking-based the target discovery of potent antiproliferative macrolactams: 5/6/7/16 polycyclic ansamycins and glycosylated trienomycin from Streptomyces cacaoi subsp. asoensis.</title>
        <authorList>
            <person name="Liu L.-L."/>
        </authorList>
    </citation>
    <scope>NUCLEOTIDE SEQUENCE [LARGE SCALE GENOMIC DNA]</scope>
    <source>
        <strain evidence="5">H2S5</strain>
    </source>
</reference>
<dbReference type="SUPFAM" id="SSF116734">
    <property type="entry name" value="DNA methylase specificity domain"/>
    <property type="match status" value="2"/>
</dbReference>
<evidence type="ECO:0000256" key="1">
    <source>
        <dbReference type="ARBA" id="ARBA00010923"/>
    </source>
</evidence>
<name>A0A6M4X0Q7_9ACTN</name>
<gene>
    <name evidence="5" type="ORF">G9272_29045</name>
</gene>
<dbReference type="InterPro" id="IPR000055">
    <property type="entry name" value="Restrct_endonuc_typeI_TRD"/>
</dbReference>
<accession>A0A6M4X0Q7</accession>
<dbReference type="CDD" id="cd16961">
    <property type="entry name" value="RMtype1_S_TRD-CR_like"/>
    <property type="match status" value="1"/>
</dbReference>
<dbReference type="Pfam" id="PF01420">
    <property type="entry name" value="Methylase_S"/>
    <property type="match status" value="1"/>
</dbReference>
<keyword evidence="2" id="KW-0680">Restriction system</keyword>
<evidence type="ECO:0000313" key="6">
    <source>
        <dbReference type="Proteomes" id="UP000502665"/>
    </source>
</evidence>
<feature type="domain" description="Type I restriction modification DNA specificity" evidence="4">
    <location>
        <begin position="94"/>
        <end position="137"/>
    </location>
</feature>
<dbReference type="GO" id="GO:0003677">
    <property type="term" value="F:DNA binding"/>
    <property type="evidence" value="ECO:0007669"/>
    <property type="project" value="UniProtKB-KW"/>
</dbReference>
<organism evidence="5 6">
    <name type="scientific">Streptomyces asoensis</name>
    <dbReference type="NCBI Taxonomy" id="249586"/>
    <lineage>
        <taxon>Bacteria</taxon>
        <taxon>Bacillati</taxon>
        <taxon>Actinomycetota</taxon>
        <taxon>Actinomycetes</taxon>
        <taxon>Kitasatosporales</taxon>
        <taxon>Streptomycetaceae</taxon>
        <taxon>Streptomyces</taxon>
    </lineage>
</organism>
<dbReference type="InterPro" id="IPR052021">
    <property type="entry name" value="Type-I_RS_S_subunit"/>
</dbReference>
<dbReference type="Gene3D" id="3.90.220.20">
    <property type="entry name" value="DNA methylase specificity domains"/>
    <property type="match status" value="2"/>
</dbReference>
<evidence type="ECO:0000256" key="2">
    <source>
        <dbReference type="ARBA" id="ARBA00022747"/>
    </source>
</evidence>
<dbReference type="PANTHER" id="PTHR30408">
    <property type="entry name" value="TYPE-1 RESTRICTION ENZYME ECOKI SPECIFICITY PROTEIN"/>
    <property type="match status" value="1"/>
</dbReference>
<dbReference type="AlphaFoldDB" id="A0A6M4X0Q7"/>
<evidence type="ECO:0000256" key="3">
    <source>
        <dbReference type="ARBA" id="ARBA00023125"/>
    </source>
</evidence>
<dbReference type="REBASE" id="403466">
    <property type="entry name" value="S.ScaH255ORF29050P"/>
</dbReference>
<sequence>MRSDEYFKNRQIYSDDISGYKLVRRGWFAYATNHLTEGSIGLQDLVETACVSPIYTVFSCSPEVDENFLFRVLKSDELIIQYGVHDQASVDRRGAVRYGDFKKIEVLLPPLKKQQQIAEILDEVDRQISIAQTELRKLVKVFRGTLGWAMERVSGDPRTVWTAVEEAGEVTLGRQRSPEHSEGDFMRPYLRVANVLDGYIDYSDVLSMNFTPAEQEKYELRAGDILLNEGQSLELVGRSALYDGPPGMYFQKTLIRFRTAKVMPRYAQAVFKYWLNTGVFADASKQATNMAHLSAERFEAMRFPLAVPEIQEEVIRSVERVGEVRGHVTSEVAKLKVFRRALMADLFGGGVSAGRSA</sequence>
<evidence type="ECO:0000259" key="4">
    <source>
        <dbReference type="Pfam" id="PF01420"/>
    </source>
</evidence>